<protein>
    <submittedName>
        <fullName evidence="7">MFS general substrate transporter</fullName>
    </submittedName>
</protein>
<dbReference type="GeneID" id="81427549"/>
<dbReference type="SUPFAM" id="SSF103473">
    <property type="entry name" value="MFS general substrate transporter"/>
    <property type="match status" value="1"/>
</dbReference>
<feature type="transmembrane region" description="Helical" evidence="6">
    <location>
        <begin position="287"/>
        <end position="311"/>
    </location>
</feature>
<dbReference type="GO" id="GO:0022857">
    <property type="term" value="F:transmembrane transporter activity"/>
    <property type="evidence" value="ECO:0007669"/>
    <property type="project" value="TreeGrafter"/>
</dbReference>
<comment type="caution">
    <text evidence="7">The sequence shown here is derived from an EMBL/GenBank/DDBJ whole genome shotgun (WGS) entry which is preliminary data.</text>
</comment>
<reference evidence="7" key="1">
    <citation type="submission" date="2022-11" db="EMBL/GenBank/DDBJ databases">
        <authorList>
            <person name="Petersen C."/>
        </authorList>
    </citation>
    <scope>NUCLEOTIDE SEQUENCE</scope>
    <source>
        <strain evidence="7">IBT 26290</strain>
    </source>
</reference>
<feature type="region of interest" description="Disordered" evidence="5">
    <location>
        <begin position="1"/>
        <end position="28"/>
    </location>
</feature>
<evidence type="ECO:0000256" key="2">
    <source>
        <dbReference type="ARBA" id="ARBA00022692"/>
    </source>
</evidence>
<evidence type="ECO:0000313" key="8">
    <source>
        <dbReference type="Proteomes" id="UP001149163"/>
    </source>
</evidence>
<gene>
    <name evidence="7" type="ORF">N7482_006248</name>
</gene>
<evidence type="ECO:0000256" key="5">
    <source>
        <dbReference type="SAM" id="MobiDB-lite"/>
    </source>
</evidence>
<evidence type="ECO:0000256" key="4">
    <source>
        <dbReference type="ARBA" id="ARBA00023136"/>
    </source>
</evidence>
<feature type="compositionally biased region" description="Basic and acidic residues" evidence="5">
    <location>
        <begin position="1"/>
        <end position="11"/>
    </location>
</feature>
<keyword evidence="2 6" id="KW-0812">Transmembrane</keyword>
<keyword evidence="4 6" id="KW-0472">Membrane</keyword>
<evidence type="ECO:0000256" key="1">
    <source>
        <dbReference type="ARBA" id="ARBA00004141"/>
    </source>
</evidence>
<evidence type="ECO:0000256" key="6">
    <source>
        <dbReference type="SAM" id="Phobius"/>
    </source>
</evidence>
<dbReference type="AlphaFoldDB" id="A0A9W9I7X7"/>
<dbReference type="InterPro" id="IPR036259">
    <property type="entry name" value="MFS_trans_sf"/>
</dbReference>
<accession>A0A9W9I7X7</accession>
<dbReference type="PANTHER" id="PTHR23507:SF1">
    <property type="entry name" value="FI18259P1-RELATED"/>
    <property type="match status" value="1"/>
</dbReference>
<keyword evidence="8" id="KW-1185">Reference proteome</keyword>
<feature type="transmembrane region" description="Helical" evidence="6">
    <location>
        <begin position="176"/>
        <end position="195"/>
    </location>
</feature>
<dbReference type="OrthoDB" id="194139at2759"/>
<dbReference type="Proteomes" id="UP001149163">
    <property type="component" value="Unassembled WGS sequence"/>
</dbReference>
<keyword evidence="3 6" id="KW-1133">Transmembrane helix</keyword>
<dbReference type="RefSeq" id="XP_056543928.1">
    <property type="nucleotide sequence ID" value="XM_056688373.1"/>
</dbReference>
<comment type="subcellular location">
    <subcellularLocation>
        <location evidence="1">Membrane</location>
        <topology evidence="1">Multi-pass membrane protein</topology>
    </subcellularLocation>
</comment>
<name>A0A9W9I7X7_9EURO</name>
<feature type="transmembrane region" description="Helical" evidence="6">
    <location>
        <begin position="323"/>
        <end position="344"/>
    </location>
</feature>
<feature type="transmembrane region" description="Helical" evidence="6">
    <location>
        <begin position="132"/>
        <end position="156"/>
    </location>
</feature>
<feature type="transmembrane region" description="Helical" evidence="6">
    <location>
        <begin position="33"/>
        <end position="53"/>
    </location>
</feature>
<sequence>MHNHETIEEPRPLLAEQPTTDQEPDQDGSTAVYWRPAIFCTLIYLLMGIGYFVSAAPQLRLFESIICQQYYKDSDAFSAGKGNGIPEHLCKDGPVQAALAQLLGWQSFFDNIPGLFLALPYGILADRYGRRLVMTLSFVGQFAGMSWVMVVCWLGLPIRAIWLSSAFLIIGGGSNVAASIFMYFNAAVIIAEIISPPIGSFLMQRSLWVPLLLNSACGAVSILLSWYMPETNPHAAAGYKNDYTGISTSSDDEQLPCSPAIEGNGSLEGLLVSLKDSMYAIMTQKNVLLLVLSFLIATFARDSMAFLLQYVSNRYSWSIAKTSWLLSFRAAAQLLQFMIILPWIDRRMGRRFEGRPREKDLYLSRISIGAITIGFAIMGIAPVVEVSVRLYLG</sequence>
<reference evidence="7" key="2">
    <citation type="journal article" date="2023" name="IMA Fungus">
        <title>Comparative genomic study of the Penicillium genus elucidates a diverse pangenome and 15 lateral gene transfer events.</title>
        <authorList>
            <person name="Petersen C."/>
            <person name="Sorensen T."/>
            <person name="Nielsen M.R."/>
            <person name="Sondergaard T.E."/>
            <person name="Sorensen J.L."/>
            <person name="Fitzpatrick D.A."/>
            <person name="Frisvad J.C."/>
            <person name="Nielsen K.L."/>
        </authorList>
    </citation>
    <scope>NUCLEOTIDE SEQUENCE</scope>
    <source>
        <strain evidence="7">IBT 26290</strain>
    </source>
</reference>
<organism evidence="7 8">
    <name type="scientific">Penicillium canariense</name>
    <dbReference type="NCBI Taxonomy" id="189055"/>
    <lineage>
        <taxon>Eukaryota</taxon>
        <taxon>Fungi</taxon>
        <taxon>Dikarya</taxon>
        <taxon>Ascomycota</taxon>
        <taxon>Pezizomycotina</taxon>
        <taxon>Eurotiomycetes</taxon>
        <taxon>Eurotiomycetidae</taxon>
        <taxon>Eurotiales</taxon>
        <taxon>Aspergillaceae</taxon>
        <taxon>Penicillium</taxon>
    </lineage>
</organism>
<evidence type="ECO:0000256" key="3">
    <source>
        <dbReference type="ARBA" id="ARBA00022989"/>
    </source>
</evidence>
<dbReference type="EMBL" id="JAPQKN010000003">
    <property type="protein sequence ID" value="KAJ5167467.1"/>
    <property type="molecule type" value="Genomic_DNA"/>
</dbReference>
<feature type="transmembrane region" description="Helical" evidence="6">
    <location>
        <begin position="364"/>
        <end position="384"/>
    </location>
</feature>
<dbReference type="GO" id="GO:0016020">
    <property type="term" value="C:membrane"/>
    <property type="evidence" value="ECO:0007669"/>
    <property type="project" value="UniProtKB-SubCell"/>
</dbReference>
<dbReference type="Gene3D" id="1.20.1250.20">
    <property type="entry name" value="MFS general substrate transporter like domains"/>
    <property type="match status" value="1"/>
</dbReference>
<proteinExistence type="predicted"/>
<dbReference type="PANTHER" id="PTHR23507">
    <property type="entry name" value="ZGC:174356"/>
    <property type="match status" value="1"/>
</dbReference>
<feature type="transmembrane region" description="Helical" evidence="6">
    <location>
        <begin position="207"/>
        <end position="228"/>
    </location>
</feature>
<evidence type="ECO:0000313" key="7">
    <source>
        <dbReference type="EMBL" id="KAJ5167467.1"/>
    </source>
</evidence>